<evidence type="ECO:0000256" key="12">
    <source>
        <dbReference type="ARBA" id="ARBA00049396"/>
    </source>
</evidence>
<organism evidence="16">
    <name type="scientific">uncultured Desulfobacterium sp</name>
    <dbReference type="NCBI Taxonomy" id="201089"/>
    <lineage>
        <taxon>Bacteria</taxon>
        <taxon>Pseudomonadati</taxon>
        <taxon>Thermodesulfobacteriota</taxon>
        <taxon>Desulfobacteria</taxon>
        <taxon>Desulfobacterales</taxon>
        <taxon>Desulfobacteriaceae</taxon>
        <taxon>Desulfobacterium</taxon>
        <taxon>environmental samples</taxon>
    </lineage>
</organism>
<dbReference type="UniPathway" id="UPA00034">
    <property type="reaction ID" value="UER00018"/>
</dbReference>
<dbReference type="GO" id="GO:0008839">
    <property type="term" value="F:4-hydroxy-tetrahydrodipicolinate reductase"/>
    <property type="evidence" value="ECO:0007669"/>
    <property type="project" value="UniProtKB-UniRule"/>
</dbReference>
<gene>
    <name evidence="13 16" type="primary">dapB</name>
    <name evidence="16" type="ORF">PITCH_A190154</name>
</gene>
<feature type="binding site" evidence="13">
    <location>
        <begin position="165"/>
        <end position="166"/>
    </location>
    <ligand>
        <name>(S)-2,3,4,5-tetrahydrodipicolinate</name>
        <dbReference type="ChEBI" id="CHEBI:16845"/>
    </ligand>
</feature>
<dbReference type="GO" id="GO:0009089">
    <property type="term" value="P:lysine biosynthetic process via diaminopimelate"/>
    <property type="evidence" value="ECO:0007669"/>
    <property type="project" value="UniProtKB-UniRule"/>
</dbReference>
<keyword evidence="8 13" id="KW-0457">Lysine biosynthesis</keyword>
<comment type="subunit">
    <text evidence="13">Homotetramer.</text>
</comment>
<evidence type="ECO:0000256" key="10">
    <source>
        <dbReference type="ARBA" id="ARBA00038983"/>
    </source>
</evidence>
<dbReference type="EMBL" id="OJIN01000101">
    <property type="protein sequence ID" value="SPD73578.1"/>
    <property type="molecule type" value="Genomic_DNA"/>
</dbReference>
<feature type="active site" description="Proton donor/acceptor" evidence="13">
    <location>
        <position position="155"/>
    </location>
</feature>
<evidence type="ECO:0000256" key="9">
    <source>
        <dbReference type="ARBA" id="ARBA00037922"/>
    </source>
</evidence>
<evidence type="ECO:0000256" key="7">
    <source>
        <dbReference type="ARBA" id="ARBA00023027"/>
    </source>
</evidence>
<evidence type="ECO:0000256" key="11">
    <source>
        <dbReference type="ARBA" id="ARBA00049080"/>
    </source>
</evidence>
<dbReference type="HAMAP" id="MF_00102">
    <property type="entry name" value="DapB"/>
    <property type="match status" value="1"/>
</dbReference>
<evidence type="ECO:0000313" key="16">
    <source>
        <dbReference type="EMBL" id="SPD73578.1"/>
    </source>
</evidence>
<dbReference type="InterPro" id="IPR023940">
    <property type="entry name" value="DHDPR_bac"/>
</dbReference>
<evidence type="ECO:0000256" key="2">
    <source>
        <dbReference type="ARBA" id="ARBA00022490"/>
    </source>
</evidence>
<evidence type="ECO:0000259" key="14">
    <source>
        <dbReference type="Pfam" id="PF01113"/>
    </source>
</evidence>
<keyword evidence="5 13" id="KW-0220">Diaminopimelate biosynthesis</keyword>
<dbReference type="GO" id="GO:0051287">
    <property type="term" value="F:NAD binding"/>
    <property type="evidence" value="ECO:0007669"/>
    <property type="project" value="UniProtKB-UniRule"/>
</dbReference>
<evidence type="ECO:0000256" key="5">
    <source>
        <dbReference type="ARBA" id="ARBA00022915"/>
    </source>
</evidence>
<evidence type="ECO:0000259" key="15">
    <source>
        <dbReference type="Pfam" id="PF05173"/>
    </source>
</evidence>
<feature type="binding site" evidence="13">
    <location>
        <position position="34"/>
    </location>
    <ligand>
        <name>NAD(+)</name>
        <dbReference type="ChEBI" id="CHEBI:57540"/>
    </ligand>
</feature>
<dbReference type="GO" id="GO:0050661">
    <property type="term" value="F:NADP binding"/>
    <property type="evidence" value="ECO:0007669"/>
    <property type="project" value="UniProtKB-UniRule"/>
</dbReference>
<name>A0A445MVT5_9BACT</name>
<feature type="domain" description="Dihydrodipicolinate reductase C-terminal" evidence="15">
    <location>
        <begin position="128"/>
        <end position="264"/>
    </location>
</feature>
<evidence type="ECO:0000256" key="13">
    <source>
        <dbReference type="HAMAP-Rule" id="MF_00102"/>
    </source>
</evidence>
<evidence type="ECO:0000256" key="6">
    <source>
        <dbReference type="ARBA" id="ARBA00023002"/>
    </source>
</evidence>
<keyword evidence="3 13" id="KW-0028">Amino-acid biosynthesis</keyword>
<dbReference type="Gene3D" id="3.30.360.10">
    <property type="entry name" value="Dihydrodipicolinate Reductase, domain 2"/>
    <property type="match status" value="1"/>
</dbReference>
<dbReference type="InterPro" id="IPR022664">
    <property type="entry name" value="DapB_N_CS"/>
</dbReference>
<dbReference type="PROSITE" id="PS01298">
    <property type="entry name" value="DAPB"/>
    <property type="match status" value="1"/>
</dbReference>
<keyword evidence="4 13" id="KW-0521">NADP</keyword>
<accession>A0A445MVT5</accession>
<feature type="binding site" evidence="13">
    <location>
        <begin position="122"/>
        <end position="125"/>
    </location>
    <ligand>
        <name>NAD(+)</name>
        <dbReference type="ChEBI" id="CHEBI:57540"/>
    </ligand>
</feature>
<comment type="catalytic activity">
    <reaction evidence="11 13">
        <text>(S)-2,3,4,5-tetrahydrodipicolinate + NADP(+) + H2O = (2S,4S)-4-hydroxy-2,3,4,5-tetrahydrodipicolinate + NADPH + H(+)</text>
        <dbReference type="Rhea" id="RHEA:35331"/>
        <dbReference type="ChEBI" id="CHEBI:15377"/>
        <dbReference type="ChEBI" id="CHEBI:15378"/>
        <dbReference type="ChEBI" id="CHEBI:16845"/>
        <dbReference type="ChEBI" id="CHEBI:57783"/>
        <dbReference type="ChEBI" id="CHEBI:58349"/>
        <dbReference type="ChEBI" id="CHEBI:67139"/>
        <dbReference type="EC" id="1.17.1.8"/>
    </reaction>
</comment>
<feature type="binding site" evidence="13">
    <location>
        <position position="156"/>
    </location>
    <ligand>
        <name>(S)-2,3,4,5-tetrahydrodipicolinate</name>
        <dbReference type="ChEBI" id="CHEBI:16845"/>
    </ligand>
</feature>
<dbReference type="PANTHER" id="PTHR20836:SF0">
    <property type="entry name" value="4-HYDROXY-TETRAHYDRODIPICOLINATE REDUCTASE 1, CHLOROPLASTIC-RELATED"/>
    <property type="match status" value="1"/>
</dbReference>
<evidence type="ECO:0000256" key="3">
    <source>
        <dbReference type="ARBA" id="ARBA00022605"/>
    </source>
</evidence>
<keyword evidence="2 13" id="KW-0963">Cytoplasm</keyword>
<feature type="active site" description="Proton donor" evidence="13">
    <location>
        <position position="159"/>
    </location>
</feature>
<dbReference type="PANTHER" id="PTHR20836">
    <property type="entry name" value="DIHYDRODIPICOLINATE REDUCTASE"/>
    <property type="match status" value="1"/>
</dbReference>
<feature type="binding site" evidence="13">
    <location>
        <position position="35"/>
    </location>
    <ligand>
        <name>NADP(+)</name>
        <dbReference type="ChEBI" id="CHEBI:58349"/>
    </ligand>
</feature>
<dbReference type="FunFam" id="3.30.360.10:FF:000004">
    <property type="entry name" value="4-hydroxy-tetrahydrodipicolinate reductase"/>
    <property type="match status" value="1"/>
</dbReference>
<sequence length="267" mass="28906">MIKAIVAGAAGRMGKRIIDMIHKNPDVTLSGAFERPDHPNINEDAGLVAGIGEMGVKIAGSFEDVIDQGDVLIDFTTPKATLENMVPASQRGLAVVIGTTGITGDVLRDVKELARKTRCVMAPNMSVGVNVMFKIAQEMAEILGSDYDMEILEVHHRLKKDAPSGTAMRLAQVLADAAGRDLARVGVYERKGIIGERTNEEIGIQTWRGGDITGEHTVMFAGIGERLELIHRAHNRDNFARGAVKAAIWVINQPTGLYDMQDVLGLR</sequence>
<dbReference type="InterPro" id="IPR022663">
    <property type="entry name" value="DapB_C"/>
</dbReference>
<proteinExistence type="inferred from homology"/>
<comment type="function">
    <text evidence="13">Catalyzes the conversion of 4-hydroxy-tetrahydrodipicolinate (HTPA) to tetrahydrodipicolinate.</text>
</comment>
<dbReference type="Pfam" id="PF05173">
    <property type="entry name" value="DapB_C"/>
    <property type="match status" value="1"/>
</dbReference>
<comment type="subcellular location">
    <subcellularLocation>
        <location evidence="13">Cytoplasm</location>
    </subcellularLocation>
</comment>
<dbReference type="CDD" id="cd02274">
    <property type="entry name" value="DHDPR_N"/>
    <property type="match status" value="1"/>
</dbReference>
<comment type="similarity">
    <text evidence="1 13">Belongs to the DapB family.</text>
</comment>
<dbReference type="AlphaFoldDB" id="A0A445MVT5"/>
<reference evidence="16" key="1">
    <citation type="submission" date="2018-01" db="EMBL/GenBank/DDBJ databases">
        <authorList>
            <person name="Regsiter A."/>
            <person name="William W."/>
        </authorList>
    </citation>
    <scope>NUCLEOTIDE SEQUENCE</scope>
    <source>
        <strain evidence="16">TRIP AH-1</strain>
    </source>
</reference>
<keyword evidence="6 13" id="KW-0560">Oxidoreductase</keyword>
<feature type="binding site" evidence="13">
    <location>
        <begin position="8"/>
        <end position="13"/>
    </location>
    <ligand>
        <name>NAD(+)</name>
        <dbReference type="ChEBI" id="CHEBI:57540"/>
    </ligand>
</feature>
<dbReference type="EC" id="1.17.1.8" evidence="10 13"/>
<dbReference type="SUPFAM" id="SSF55347">
    <property type="entry name" value="Glyceraldehyde-3-phosphate dehydrogenase-like, C-terminal domain"/>
    <property type="match status" value="1"/>
</dbReference>
<dbReference type="SUPFAM" id="SSF51735">
    <property type="entry name" value="NAD(P)-binding Rossmann-fold domains"/>
    <property type="match status" value="1"/>
</dbReference>
<dbReference type="GO" id="GO:0005829">
    <property type="term" value="C:cytosol"/>
    <property type="evidence" value="ECO:0007669"/>
    <property type="project" value="TreeGrafter"/>
</dbReference>
<evidence type="ECO:0000256" key="4">
    <source>
        <dbReference type="ARBA" id="ARBA00022857"/>
    </source>
</evidence>
<dbReference type="NCBIfam" id="TIGR00036">
    <property type="entry name" value="dapB"/>
    <property type="match status" value="1"/>
</dbReference>
<feature type="domain" description="Dihydrodipicolinate reductase N-terminal" evidence="14">
    <location>
        <begin position="2"/>
        <end position="125"/>
    </location>
</feature>
<feature type="binding site" evidence="13">
    <location>
        <begin position="98"/>
        <end position="100"/>
    </location>
    <ligand>
        <name>NAD(+)</name>
        <dbReference type="ChEBI" id="CHEBI:57540"/>
    </ligand>
</feature>
<comment type="caution">
    <text evidence="13">Was originally thought to be a dihydrodipicolinate reductase (DHDPR), catalyzing the conversion of dihydrodipicolinate to tetrahydrodipicolinate. However, it was shown in E.coli that the substrate of the enzymatic reaction is not dihydrodipicolinate (DHDP) but in fact (2S,4S)-4-hydroxy-2,3,4,5-tetrahydrodipicolinic acid (HTPA), the product released by the DapA-catalyzed reaction.</text>
</comment>
<dbReference type="PIRSF" id="PIRSF000161">
    <property type="entry name" value="DHPR"/>
    <property type="match status" value="1"/>
</dbReference>
<dbReference type="Gene3D" id="3.40.50.720">
    <property type="entry name" value="NAD(P)-binding Rossmann-like Domain"/>
    <property type="match status" value="1"/>
</dbReference>
<dbReference type="InterPro" id="IPR000846">
    <property type="entry name" value="DapB_N"/>
</dbReference>
<evidence type="ECO:0000256" key="1">
    <source>
        <dbReference type="ARBA" id="ARBA00006642"/>
    </source>
</evidence>
<dbReference type="GO" id="GO:0019877">
    <property type="term" value="P:diaminopimelate biosynthetic process"/>
    <property type="evidence" value="ECO:0007669"/>
    <property type="project" value="UniProtKB-UniRule"/>
</dbReference>
<dbReference type="InterPro" id="IPR036291">
    <property type="entry name" value="NAD(P)-bd_dom_sf"/>
</dbReference>
<protein>
    <recommendedName>
        <fullName evidence="10 13">4-hydroxy-tetrahydrodipicolinate reductase</fullName>
        <shortName evidence="13">HTPA reductase</shortName>
        <ecNumber evidence="10 13">1.17.1.8</ecNumber>
    </recommendedName>
</protein>
<keyword evidence="7 13" id="KW-0520">NAD</keyword>
<dbReference type="Pfam" id="PF01113">
    <property type="entry name" value="DapB_N"/>
    <property type="match status" value="1"/>
</dbReference>
<comment type="pathway">
    <text evidence="9 13">Amino-acid biosynthesis; L-lysine biosynthesis via DAP pathway; (S)-tetrahydrodipicolinate from L-aspartate: step 4/4.</text>
</comment>
<evidence type="ECO:0000256" key="8">
    <source>
        <dbReference type="ARBA" id="ARBA00023154"/>
    </source>
</evidence>
<dbReference type="GO" id="GO:0016726">
    <property type="term" value="F:oxidoreductase activity, acting on CH or CH2 groups, NAD or NADP as acceptor"/>
    <property type="evidence" value="ECO:0007669"/>
    <property type="project" value="UniProtKB-UniRule"/>
</dbReference>
<comment type="catalytic activity">
    <reaction evidence="12 13">
        <text>(S)-2,3,4,5-tetrahydrodipicolinate + NAD(+) + H2O = (2S,4S)-4-hydroxy-2,3,4,5-tetrahydrodipicolinate + NADH + H(+)</text>
        <dbReference type="Rhea" id="RHEA:35323"/>
        <dbReference type="ChEBI" id="CHEBI:15377"/>
        <dbReference type="ChEBI" id="CHEBI:15378"/>
        <dbReference type="ChEBI" id="CHEBI:16845"/>
        <dbReference type="ChEBI" id="CHEBI:57540"/>
        <dbReference type="ChEBI" id="CHEBI:57945"/>
        <dbReference type="ChEBI" id="CHEBI:67139"/>
        <dbReference type="EC" id="1.17.1.8"/>
    </reaction>
</comment>